<evidence type="ECO:0000313" key="1">
    <source>
        <dbReference type="EMBL" id="QYA18810.1"/>
    </source>
</evidence>
<protein>
    <submittedName>
        <fullName evidence="1">Uncharacterized protein</fullName>
    </submittedName>
</protein>
<accession>A0A8F8KTL5</accession>
<reference evidence="1" key="1">
    <citation type="submission" date="2021-06" db="EMBL/GenBank/DDBJ databases">
        <authorList>
            <person name="Rolland C."/>
        </authorList>
    </citation>
    <scope>NUCLEOTIDE SEQUENCE</scope>
    <source>
        <strain evidence="1">347.936635</strain>
    </source>
</reference>
<dbReference type="EMBL" id="MZ420154">
    <property type="protein sequence ID" value="QYA18810.1"/>
    <property type="molecule type" value="Genomic_DNA"/>
</dbReference>
<proteinExistence type="predicted"/>
<gene>
    <name evidence="1" type="ORF">KOM_12_542</name>
</gene>
<name>A0A8F8KTL5_9VIRU</name>
<sequence length="318" mass="36279">MTTTVVDAYEEDAWLIEHVEYRCSEALSKRHLCYTFRESDKVTRISNLEVIISESVLADIGALLYVHVWLQRFFINSLALERHLAEQYKQKTIKCDGEECRVPLFGTNWIECGKLILLPGTPTYLELGAIVDYTSDSVIRGFSFTRETFLGTETNQTSIWNGKDLFSIRPMDTFYRVFTSIESGMSVQTLAYRSTKFFVFVPDEQAEMNMDSITLDGIDATVLPLKTSKGRTWGYAFGLGEHQFEKSLFLGTIGLGEGSNTTSEMEPFFPISSMHSFDIVFNFMGSCKKAVIHTIRSELIDPVFHHMFVNKKEYHDSS</sequence>
<organism evidence="1">
    <name type="scientific">Clandestinovirus</name>
    <dbReference type="NCBI Taxonomy" id="2831644"/>
    <lineage>
        <taxon>Viruses</taxon>
    </lineage>
</organism>